<dbReference type="EMBL" id="MDEO01000028">
    <property type="protein sequence ID" value="OCX21426.1"/>
    <property type="molecule type" value="Genomic_DNA"/>
</dbReference>
<accession>A0A1C2E3D2</accession>
<evidence type="ECO:0000259" key="12">
    <source>
        <dbReference type="Pfam" id="PF02581"/>
    </source>
</evidence>
<evidence type="ECO:0000256" key="2">
    <source>
        <dbReference type="ARBA" id="ARBA00005165"/>
    </source>
</evidence>
<dbReference type="UniPathway" id="UPA00060">
    <property type="reaction ID" value="UER00141"/>
</dbReference>
<dbReference type="InterPro" id="IPR022998">
    <property type="entry name" value="ThiamineP_synth_TenI"/>
</dbReference>
<dbReference type="NCBIfam" id="TIGR00693">
    <property type="entry name" value="thiE"/>
    <property type="match status" value="1"/>
</dbReference>
<protein>
    <recommendedName>
        <fullName evidence="10">Thiamine-phosphate synthase</fullName>
        <ecNumber evidence="10">2.5.1.3</ecNumber>
    </recommendedName>
    <alternativeName>
        <fullName evidence="10">Thiamine-phosphate pyrophosphorylase</fullName>
    </alternativeName>
</protein>
<name>A0A1C2E3D2_9HYPH</name>
<dbReference type="SUPFAM" id="SSF51391">
    <property type="entry name" value="Thiamin phosphate synthase"/>
    <property type="match status" value="1"/>
</dbReference>
<evidence type="ECO:0000256" key="3">
    <source>
        <dbReference type="ARBA" id="ARBA00022679"/>
    </source>
</evidence>
<dbReference type="CDD" id="cd00564">
    <property type="entry name" value="TMP_TenI"/>
    <property type="match status" value="1"/>
</dbReference>
<keyword evidence="5" id="KW-0460">Magnesium</keyword>
<sequence>MKLDPFYLIVDSAAWIERLVPLGVKLVQLRVKDQDEASLREHIRASKAVCGRYGCQLIVNDYWRLAIEEDCDFVHLGQEDLAEADVKAIRKAGLRLGLSTHDDVELETALHAEPDYVALGPIYPTVLKQMKWAPQGLDRIAVWKRRLGDLPLVAIGGLTVERIAGVFAQGADSAAVVTDITRNAHPEARALEWLAATAQWR</sequence>
<dbReference type="STRING" id="1566387.QV13_07120"/>
<dbReference type="AlphaFoldDB" id="A0A1C2E3D2"/>
<evidence type="ECO:0000313" key="13">
    <source>
        <dbReference type="EMBL" id="OCX21426.1"/>
    </source>
</evidence>
<dbReference type="GO" id="GO:0046872">
    <property type="term" value="F:metal ion binding"/>
    <property type="evidence" value="ECO:0007669"/>
    <property type="project" value="UniProtKB-KW"/>
</dbReference>
<keyword evidence="14" id="KW-1185">Reference proteome</keyword>
<dbReference type="FunFam" id="3.20.20.70:FF:000064">
    <property type="entry name" value="Thiamine-phosphate synthase"/>
    <property type="match status" value="1"/>
</dbReference>
<evidence type="ECO:0000313" key="14">
    <source>
        <dbReference type="Proteomes" id="UP000094412"/>
    </source>
</evidence>
<reference evidence="13 14" key="1">
    <citation type="submission" date="2016-08" db="EMBL/GenBank/DDBJ databases">
        <title>Whole genome sequence of Mesorhizobium sp. strain UASWS1009 isolated from industrial sewage.</title>
        <authorList>
            <person name="Crovadore J."/>
            <person name="Calmin G."/>
            <person name="Chablais R."/>
            <person name="Cochard B."/>
            <person name="Lefort F."/>
        </authorList>
    </citation>
    <scope>NUCLEOTIDE SEQUENCE [LARGE SCALE GENOMIC DNA]</scope>
    <source>
        <strain evidence="13 14">UASWS1009</strain>
    </source>
</reference>
<dbReference type="InterPro" id="IPR036206">
    <property type="entry name" value="ThiamineP_synth_sf"/>
</dbReference>
<comment type="catalytic activity">
    <reaction evidence="7 10">
        <text>4-methyl-5-(2-phosphooxyethyl)-thiazole + 4-amino-2-methyl-5-(diphosphooxymethyl)pyrimidine + H(+) = thiamine phosphate + diphosphate</text>
        <dbReference type="Rhea" id="RHEA:22328"/>
        <dbReference type="ChEBI" id="CHEBI:15378"/>
        <dbReference type="ChEBI" id="CHEBI:33019"/>
        <dbReference type="ChEBI" id="CHEBI:37575"/>
        <dbReference type="ChEBI" id="CHEBI:57841"/>
        <dbReference type="ChEBI" id="CHEBI:58296"/>
        <dbReference type="EC" id="2.5.1.3"/>
    </reaction>
</comment>
<dbReference type="OrthoDB" id="9794842at2"/>
<evidence type="ECO:0000256" key="1">
    <source>
        <dbReference type="ARBA" id="ARBA00001946"/>
    </source>
</evidence>
<dbReference type="Gene3D" id="3.20.20.70">
    <property type="entry name" value="Aldolase class I"/>
    <property type="match status" value="1"/>
</dbReference>
<dbReference type="Proteomes" id="UP000094412">
    <property type="component" value="Unassembled WGS sequence"/>
</dbReference>
<keyword evidence="3 10" id="KW-0808">Transferase</keyword>
<gene>
    <name evidence="13" type="ORF">QV13_07120</name>
</gene>
<comment type="similarity">
    <text evidence="10">Belongs to the thiamine-phosphate synthase family.</text>
</comment>
<dbReference type="GO" id="GO:0009228">
    <property type="term" value="P:thiamine biosynthetic process"/>
    <property type="evidence" value="ECO:0007669"/>
    <property type="project" value="UniProtKB-KW"/>
</dbReference>
<dbReference type="InterPro" id="IPR013785">
    <property type="entry name" value="Aldolase_TIM"/>
</dbReference>
<dbReference type="PANTHER" id="PTHR20857">
    <property type="entry name" value="THIAMINE-PHOSPHATE PYROPHOSPHORYLASE"/>
    <property type="match status" value="1"/>
</dbReference>
<evidence type="ECO:0000256" key="4">
    <source>
        <dbReference type="ARBA" id="ARBA00022723"/>
    </source>
</evidence>
<comment type="caution">
    <text evidence="13">The sequence shown here is derived from an EMBL/GenBank/DDBJ whole genome shotgun (WGS) entry which is preliminary data.</text>
</comment>
<keyword evidence="4" id="KW-0479">Metal-binding</keyword>
<evidence type="ECO:0000256" key="8">
    <source>
        <dbReference type="ARBA" id="ARBA00047851"/>
    </source>
</evidence>
<comment type="cofactor">
    <cofactor evidence="1">
        <name>Mg(2+)</name>
        <dbReference type="ChEBI" id="CHEBI:18420"/>
    </cofactor>
</comment>
<dbReference type="GO" id="GO:0009229">
    <property type="term" value="P:thiamine diphosphate biosynthetic process"/>
    <property type="evidence" value="ECO:0007669"/>
    <property type="project" value="UniProtKB-UniPathway"/>
</dbReference>
<dbReference type="PANTHER" id="PTHR20857:SF15">
    <property type="entry name" value="THIAMINE-PHOSPHATE SYNTHASE"/>
    <property type="match status" value="1"/>
</dbReference>
<comment type="pathway">
    <text evidence="2 11">Cofactor biosynthesis; thiamine diphosphate biosynthesis; thiamine phosphate from 4-amino-2-methyl-5-diphosphomethylpyrimidine and 4-methyl-5-(2-phosphoethyl)-thiazole: step 1/1.</text>
</comment>
<feature type="domain" description="Thiamine phosphate synthase/TenI" evidence="12">
    <location>
        <begin position="12"/>
        <end position="180"/>
    </location>
</feature>
<dbReference type="NCBIfam" id="NF000734">
    <property type="entry name" value="PRK00043.1-5"/>
    <property type="match status" value="1"/>
</dbReference>
<dbReference type="GO" id="GO:0004789">
    <property type="term" value="F:thiamine-phosphate diphosphorylase activity"/>
    <property type="evidence" value="ECO:0007669"/>
    <property type="project" value="UniProtKB-EC"/>
</dbReference>
<dbReference type="RefSeq" id="WP_065997120.1">
    <property type="nucleotide sequence ID" value="NZ_MDEO01000028.1"/>
</dbReference>
<evidence type="ECO:0000256" key="10">
    <source>
        <dbReference type="RuleBase" id="RU003826"/>
    </source>
</evidence>
<dbReference type="InterPro" id="IPR034291">
    <property type="entry name" value="TMP_synthase"/>
</dbReference>
<evidence type="ECO:0000256" key="9">
    <source>
        <dbReference type="ARBA" id="ARBA00047883"/>
    </source>
</evidence>
<dbReference type="Pfam" id="PF02581">
    <property type="entry name" value="TMP-TENI"/>
    <property type="match status" value="1"/>
</dbReference>
<evidence type="ECO:0000256" key="6">
    <source>
        <dbReference type="ARBA" id="ARBA00022977"/>
    </source>
</evidence>
<evidence type="ECO:0000256" key="11">
    <source>
        <dbReference type="RuleBase" id="RU004253"/>
    </source>
</evidence>
<proteinExistence type="inferred from homology"/>
<comment type="catalytic activity">
    <reaction evidence="9 10">
        <text>2-[(2R,5Z)-2-carboxy-4-methylthiazol-5(2H)-ylidene]ethyl phosphate + 4-amino-2-methyl-5-(diphosphooxymethyl)pyrimidine + 2 H(+) = thiamine phosphate + CO2 + diphosphate</text>
        <dbReference type="Rhea" id="RHEA:47844"/>
        <dbReference type="ChEBI" id="CHEBI:15378"/>
        <dbReference type="ChEBI" id="CHEBI:16526"/>
        <dbReference type="ChEBI" id="CHEBI:33019"/>
        <dbReference type="ChEBI" id="CHEBI:37575"/>
        <dbReference type="ChEBI" id="CHEBI:57841"/>
        <dbReference type="ChEBI" id="CHEBI:62899"/>
        <dbReference type="EC" id="2.5.1.3"/>
    </reaction>
</comment>
<evidence type="ECO:0000256" key="5">
    <source>
        <dbReference type="ARBA" id="ARBA00022842"/>
    </source>
</evidence>
<evidence type="ECO:0000256" key="7">
    <source>
        <dbReference type="ARBA" id="ARBA00047334"/>
    </source>
</evidence>
<comment type="catalytic activity">
    <reaction evidence="8 10">
        <text>2-(2-carboxy-4-methylthiazol-5-yl)ethyl phosphate + 4-amino-2-methyl-5-(diphosphooxymethyl)pyrimidine + 2 H(+) = thiamine phosphate + CO2 + diphosphate</text>
        <dbReference type="Rhea" id="RHEA:47848"/>
        <dbReference type="ChEBI" id="CHEBI:15378"/>
        <dbReference type="ChEBI" id="CHEBI:16526"/>
        <dbReference type="ChEBI" id="CHEBI:33019"/>
        <dbReference type="ChEBI" id="CHEBI:37575"/>
        <dbReference type="ChEBI" id="CHEBI:57841"/>
        <dbReference type="ChEBI" id="CHEBI:62890"/>
        <dbReference type="EC" id="2.5.1.3"/>
    </reaction>
</comment>
<organism evidence="13 14">
    <name type="scientific">Mesorhizobium hungaricum</name>
    <dbReference type="NCBI Taxonomy" id="1566387"/>
    <lineage>
        <taxon>Bacteria</taxon>
        <taxon>Pseudomonadati</taxon>
        <taxon>Pseudomonadota</taxon>
        <taxon>Alphaproteobacteria</taxon>
        <taxon>Hyphomicrobiales</taxon>
        <taxon>Phyllobacteriaceae</taxon>
        <taxon>Mesorhizobium</taxon>
    </lineage>
</organism>
<dbReference type="GO" id="GO:0005737">
    <property type="term" value="C:cytoplasm"/>
    <property type="evidence" value="ECO:0007669"/>
    <property type="project" value="TreeGrafter"/>
</dbReference>
<keyword evidence="6 10" id="KW-0784">Thiamine biosynthesis</keyword>
<dbReference type="EC" id="2.5.1.3" evidence="10"/>